<dbReference type="Gene3D" id="3.40.50.12170">
    <property type="entry name" value="Uncharacterised protein PF07075, DUF1343"/>
    <property type="match status" value="1"/>
</dbReference>
<proteinExistence type="predicted"/>
<dbReference type="Pfam" id="PF07075">
    <property type="entry name" value="NamZ_N"/>
    <property type="match status" value="1"/>
</dbReference>
<dbReference type="PIRSF" id="PIRSF016719">
    <property type="entry name" value="UCP016719"/>
    <property type="match status" value="1"/>
</dbReference>
<evidence type="ECO:0000313" key="3">
    <source>
        <dbReference type="EMBL" id="AEP35477.1"/>
    </source>
</evidence>
<dbReference type="InterPro" id="IPR008302">
    <property type="entry name" value="NamZ"/>
</dbReference>
<dbReference type="Pfam" id="PF20732">
    <property type="entry name" value="NamZ_C"/>
    <property type="match status" value="1"/>
</dbReference>
<dbReference type="PATRIC" id="fig|580047.4.peg.667"/>
<dbReference type="InterPro" id="IPR048503">
    <property type="entry name" value="NamZ_C"/>
</dbReference>
<accession>G4NMP9</accession>
<protein>
    <submittedName>
        <fullName evidence="3">Putative exported protein</fullName>
    </submittedName>
</protein>
<dbReference type="AlphaFoldDB" id="G4NMP9"/>
<sequence length="418" mass="46740">MSKRDPKEIMKTICKLVILALLFPNVSYALVQVGLERVFQEEKYLEKIRGKRVALISHSAAINRQGEHSLCVFNKHKGVCKLSALCTLEHGYFGASIAETPGYDPILEDIPVISLFASKEIPAEVIEACDVFVYDVQDIGVRSYSFISALLQVVKASASSKKELIVLDRPNPMGGNLVDGPLPDKEAFPAIPYCYGMTPGELALLYRARYAPNASVTVVPMQGWKRSMIFADTGLIWVPTSPQIPDAQSAYFYATTGIIGALSITNIGIGYTLPFKVLGAPWMDGCKVAQELNKARLPGVHFLPFMYEPFFGKFKMEMCSGVLVVLQDPKQFLPMETQSVILGVLKTLYPKEVEQAFLLLDRLVPRRKAIQNLLGHSEFLNVCLHKKYITWPLRTLCAEGRKQFIEQRQPFLLPEYAR</sequence>
<dbReference type="InterPro" id="IPR048502">
    <property type="entry name" value="NamZ_N"/>
</dbReference>
<feature type="domain" description="Peptidoglycan beta-N-acetylmuramidase NamZ C-terminal" evidence="2">
    <location>
        <begin position="252"/>
        <end position="413"/>
    </location>
</feature>
<reference evidence="3 4" key="1">
    <citation type="journal article" date="2011" name="J. Exp. Med.">
        <title>A live-attenuated chlamydial vaccine protects against trachoma in nonhuman primates.</title>
        <authorList>
            <person name="Kari L."/>
            <person name="Whitmire W.M."/>
            <person name="Olivares-Zavaleta N."/>
            <person name="Goheen M.M."/>
            <person name="Taylor L.D."/>
            <person name="Carlson J.H."/>
            <person name="Sturdevant G.L."/>
            <person name="Lu C."/>
            <person name="Bakios L.E."/>
            <person name="Randall L.B."/>
            <person name="Parnell M.J."/>
            <person name="Zhong G."/>
            <person name="Caldwell H.D."/>
        </authorList>
    </citation>
    <scope>NUCLEOTIDE SEQUENCE [LARGE SCALE GENOMIC DNA]</scope>
    <source>
        <strain evidence="3 4">A2497</strain>
    </source>
</reference>
<dbReference type="GO" id="GO:0033922">
    <property type="term" value="F:peptidoglycan beta-N-acetylmuramidase activity"/>
    <property type="evidence" value="ECO:0007669"/>
    <property type="project" value="InterPro"/>
</dbReference>
<dbReference type="PANTHER" id="PTHR42915">
    <property type="entry name" value="HYPOTHETICAL 460 KDA PROTEIN IN FEUA-SIGW INTERGENIC REGION [PRECURSOR]"/>
    <property type="match status" value="1"/>
</dbReference>
<evidence type="ECO:0000259" key="2">
    <source>
        <dbReference type="Pfam" id="PF20732"/>
    </source>
</evidence>
<dbReference type="Proteomes" id="UP000009287">
    <property type="component" value="Chromosome"/>
</dbReference>
<gene>
    <name evidence="3" type="ordered locus">CTO_0657</name>
</gene>
<feature type="domain" description="Peptidoglycan beta-N-acetylmuramidase NamZ N-terminal" evidence="1">
    <location>
        <begin position="53"/>
        <end position="247"/>
    </location>
</feature>
<dbReference type="Gene3D" id="3.90.1150.140">
    <property type="match status" value="1"/>
</dbReference>
<dbReference type="PANTHER" id="PTHR42915:SF1">
    <property type="entry name" value="PEPTIDOGLYCAN BETA-N-ACETYLMURAMIDASE NAMZ"/>
    <property type="match status" value="1"/>
</dbReference>
<organism evidence="3 4">
    <name type="scientific">Chlamydia trachomatis serovar A (strain A2497)</name>
    <dbReference type="NCBI Taxonomy" id="580047"/>
    <lineage>
        <taxon>Bacteria</taxon>
        <taxon>Pseudomonadati</taxon>
        <taxon>Chlamydiota</taxon>
        <taxon>Chlamydiia</taxon>
        <taxon>Chlamydiales</taxon>
        <taxon>Chlamydiaceae</taxon>
        <taxon>Chlamydia/Chlamydophila group</taxon>
        <taxon>Chlamydia</taxon>
    </lineage>
</organism>
<name>G4NMP9_CHLT4</name>
<evidence type="ECO:0000259" key="1">
    <source>
        <dbReference type="Pfam" id="PF07075"/>
    </source>
</evidence>
<evidence type="ECO:0000313" key="4">
    <source>
        <dbReference type="Proteomes" id="UP000009287"/>
    </source>
</evidence>
<dbReference type="EMBL" id="CP002401">
    <property type="protein sequence ID" value="AEP35477.1"/>
    <property type="molecule type" value="Genomic_DNA"/>
</dbReference>
<dbReference type="KEGG" id="cra:CTO_0657"/>